<name>A0ACC1PC44_9PEZI</name>
<organism evidence="1 2">
    <name type="scientific">Xylaria curta</name>
    <dbReference type="NCBI Taxonomy" id="42375"/>
    <lineage>
        <taxon>Eukaryota</taxon>
        <taxon>Fungi</taxon>
        <taxon>Dikarya</taxon>
        <taxon>Ascomycota</taxon>
        <taxon>Pezizomycotina</taxon>
        <taxon>Sordariomycetes</taxon>
        <taxon>Xylariomycetidae</taxon>
        <taxon>Xylariales</taxon>
        <taxon>Xylariaceae</taxon>
        <taxon>Xylaria</taxon>
    </lineage>
</organism>
<protein>
    <submittedName>
        <fullName evidence="1">Uncharacterized protein</fullName>
    </submittedName>
</protein>
<sequence>MDDEDRISIDEGHPDALLLGGDRRVSDQFREPVKPWHIATTPRTISTVICIAIFLWVLSGMVVMVPATRLVEDIFCRRHYGRLDEDPIDEELCKADEIQSSVAWIFGLSMALVTIIGLVVVMPYGVLADRARKPVYLLAATGQFVNVVWSLFILRFWRTVPVELILLGPVFELIGGGITMAIVVLYAIVSDVNAPEDKAITYFFASLAANVAVFVGPPLASKMIAVWSPWAPISLSLAVTTLAGMIVVIIPETAHRPYQSPGTDDDWVEVRDRGWRKAITSRFARVFYNSDLRSVLKKRSILLLLVASTLTAPLTTGTGSLFLQYYSKRFGKSIEDAGYMLAIRGGLTIIVVGALLPLLSKYLTSSSYISLPAFRRDLLLARASAASAGLGYFLLGGPSTAFLTSGIGILALSSGIGPLLRSLTSNLVQSHQTSQIFTIVSIVEGVGSLPIGPFLAWAFSSGMRLGGLWFGLPFFFLGGLGSLALVVLYFVNNEGSVADYHAVTENT</sequence>
<evidence type="ECO:0000313" key="2">
    <source>
        <dbReference type="Proteomes" id="UP001143856"/>
    </source>
</evidence>
<evidence type="ECO:0000313" key="1">
    <source>
        <dbReference type="EMBL" id="KAJ2988997.1"/>
    </source>
</evidence>
<proteinExistence type="predicted"/>
<comment type="caution">
    <text evidence="1">The sequence shown here is derived from an EMBL/GenBank/DDBJ whole genome shotgun (WGS) entry which is preliminary data.</text>
</comment>
<gene>
    <name evidence="1" type="ORF">NUW58_g3692</name>
</gene>
<reference evidence="1" key="1">
    <citation type="submission" date="2022-10" db="EMBL/GenBank/DDBJ databases">
        <title>Genome Sequence of Xylaria curta.</title>
        <authorList>
            <person name="Buettner E."/>
        </authorList>
    </citation>
    <scope>NUCLEOTIDE SEQUENCE</scope>
    <source>
        <strain evidence="1">Babe10</strain>
    </source>
</reference>
<keyword evidence="2" id="KW-1185">Reference proteome</keyword>
<dbReference type="EMBL" id="JAPDGR010000580">
    <property type="protein sequence ID" value="KAJ2988997.1"/>
    <property type="molecule type" value="Genomic_DNA"/>
</dbReference>
<dbReference type="Proteomes" id="UP001143856">
    <property type="component" value="Unassembled WGS sequence"/>
</dbReference>
<accession>A0ACC1PC44</accession>